<dbReference type="GO" id="GO:0005524">
    <property type="term" value="F:ATP binding"/>
    <property type="evidence" value="ECO:0007669"/>
    <property type="project" value="UniProtKB-KW"/>
</dbReference>
<accession>A0A935CD69</accession>
<organism evidence="2 3">
    <name type="scientific">Marivirga aurantiaca</name>
    <dbReference type="NCBI Taxonomy" id="2802615"/>
    <lineage>
        <taxon>Bacteria</taxon>
        <taxon>Pseudomonadati</taxon>
        <taxon>Bacteroidota</taxon>
        <taxon>Cytophagia</taxon>
        <taxon>Cytophagales</taxon>
        <taxon>Marivirgaceae</taxon>
        <taxon>Marivirga</taxon>
    </lineage>
</organism>
<dbReference type="InterPro" id="IPR027417">
    <property type="entry name" value="P-loop_NTPase"/>
</dbReference>
<gene>
    <name evidence="2" type="ORF">JKA74_16375</name>
</gene>
<keyword evidence="2" id="KW-0547">Nucleotide-binding</keyword>
<evidence type="ECO:0000313" key="3">
    <source>
        <dbReference type="Proteomes" id="UP000611723"/>
    </source>
</evidence>
<dbReference type="EMBL" id="JAEQBW010000009">
    <property type="protein sequence ID" value="MBK6266623.1"/>
    <property type="molecule type" value="Genomic_DNA"/>
</dbReference>
<dbReference type="InterPro" id="IPR038727">
    <property type="entry name" value="NadR/Ttd14_AAA_dom"/>
</dbReference>
<reference evidence="2" key="1">
    <citation type="submission" date="2021-01" db="EMBL/GenBank/DDBJ databases">
        <title>Marivirga aurantiaca sp. nov., isolated from intertidal surface sediments.</title>
        <authorList>
            <person name="Zhang M."/>
        </authorList>
    </citation>
    <scope>NUCLEOTIDE SEQUENCE</scope>
    <source>
        <strain evidence="2">S37H4</strain>
    </source>
</reference>
<keyword evidence="3" id="KW-1185">Reference proteome</keyword>
<dbReference type="Gene3D" id="3.40.50.300">
    <property type="entry name" value="P-loop containing nucleotide triphosphate hydrolases"/>
    <property type="match status" value="1"/>
</dbReference>
<dbReference type="InterPro" id="IPR052735">
    <property type="entry name" value="NAD_biosynth-regulator"/>
</dbReference>
<evidence type="ECO:0000313" key="2">
    <source>
        <dbReference type="EMBL" id="MBK6266623.1"/>
    </source>
</evidence>
<protein>
    <submittedName>
        <fullName evidence="2">ATP-binding protein</fullName>
    </submittedName>
</protein>
<dbReference type="PANTHER" id="PTHR37512:SF1">
    <property type="entry name" value="NADR_TTD14 AAA DOMAIN-CONTAINING PROTEIN"/>
    <property type="match status" value="1"/>
</dbReference>
<sequence length="173" mass="20317">MNKIAIIGPESTGKSTISQGLAHHFNEPFVPEYGRKYLEENGPDYSRADLLAISKGMVIWEDKMMSIAKNLLFCDTDLIMMKVWYEVKYGECHPWVLQQIETNPYQFYLLCKPDLPWEADPLRENPTIRELLFNRYQEELEAYGFDYSIISGKEKRLQNAIEEVEIIENKKRD</sequence>
<dbReference type="PANTHER" id="PTHR37512">
    <property type="entry name" value="TRIFUNCTIONAL NAD BIOSYNTHESIS/REGULATOR PROTEIN NADR"/>
    <property type="match status" value="1"/>
</dbReference>
<feature type="domain" description="NadR/Ttd14 AAA" evidence="1">
    <location>
        <begin position="3"/>
        <end position="152"/>
    </location>
</feature>
<proteinExistence type="predicted"/>
<dbReference type="AlphaFoldDB" id="A0A935CD69"/>
<dbReference type="SUPFAM" id="SSF52540">
    <property type="entry name" value="P-loop containing nucleoside triphosphate hydrolases"/>
    <property type="match status" value="1"/>
</dbReference>
<name>A0A935CD69_9BACT</name>
<keyword evidence="2" id="KW-0067">ATP-binding</keyword>
<dbReference type="Pfam" id="PF13521">
    <property type="entry name" value="AAA_28"/>
    <property type="match status" value="1"/>
</dbReference>
<evidence type="ECO:0000259" key="1">
    <source>
        <dbReference type="Pfam" id="PF13521"/>
    </source>
</evidence>
<comment type="caution">
    <text evidence="2">The sequence shown here is derived from an EMBL/GenBank/DDBJ whole genome shotgun (WGS) entry which is preliminary data.</text>
</comment>
<dbReference type="RefSeq" id="WP_201432307.1">
    <property type="nucleotide sequence ID" value="NZ_JAEQBW010000009.1"/>
</dbReference>
<dbReference type="Proteomes" id="UP000611723">
    <property type="component" value="Unassembled WGS sequence"/>
</dbReference>